<comment type="caution">
    <text evidence="3">The sequence shown here is derived from an EMBL/GenBank/DDBJ whole genome shotgun (WGS) entry which is preliminary data.</text>
</comment>
<feature type="compositionally biased region" description="Basic and acidic residues" evidence="1">
    <location>
        <begin position="25"/>
        <end position="46"/>
    </location>
</feature>
<feature type="compositionally biased region" description="Basic and acidic residues" evidence="1">
    <location>
        <begin position="54"/>
        <end position="68"/>
    </location>
</feature>
<dbReference type="Pfam" id="PF11776">
    <property type="entry name" value="RcnB"/>
    <property type="match status" value="1"/>
</dbReference>
<feature type="signal peptide" evidence="2">
    <location>
        <begin position="1"/>
        <end position="23"/>
    </location>
</feature>
<dbReference type="EMBL" id="SDKK01000015">
    <property type="protein sequence ID" value="TYC54959.1"/>
    <property type="molecule type" value="Genomic_DNA"/>
</dbReference>
<evidence type="ECO:0000313" key="3">
    <source>
        <dbReference type="EMBL" id="TYC54959.1"/>
    </source>
</evidence>
<dbReference type="RefSeq" id="WP_148580091.1">
    <property type="nucleotide sequence ID" value="NZ_SDKK01000015.1"/>
</dbReference>
<dbReference type="AlphaFoldDB" id="A0A6C2CNA5"/>
<protein>
    <recommendedName>
        <fullName evidence="5">RcnB family protein</fullName>
    </recommendedName>
</protein>
<proteinExistence type="predicted"/>
<feature type="chain" id="PRO_5025462944" description="RcnB family protein" evidence="2">
    <location>
        <begin position="24"/>
        <end position="152"/>
    </location>
</feature>
<feature type="region of interest" description="Disordered" evidence="1">
    <location>
        <begin position="24"/>
        <end position="99"/>
    </location>
</feature>
<evidence type="ECO:0008006" key="5">
    <source>
        <dbReference type="Google" id="ProtNLM"/>
    </source>
</evidence>
<dbReference type="InterPro" id="IPR024572">
    <property type="entry name" value="RcnB"/>
</dbReference>
<evidence type="ECO:0000256" key="1">
    <source>
        <dbReference type="SAM" id="MobiDB-lite"/>
    </source>
</evidence>
<dbReference type="Proteomes" id="UP000389128">
    <property type="component" value="Unassembled WGS sequence"/>
</dbReference>
<dbReference type="OrthoDB" id="6687316at2"/>
<organism evidence="3 4">
    <name type="scientific">Zoogloea oleivorans</name>
    <dbReference type="NCBI Taxonomy" id="1552750"/>
    <lineage>
        <taxon>Bacteria</taxon>
        <taxon>Pseudomonadati</taxon>
        <taxon>Pseudomonadota</taxon>
        <taxon>Betaproteobacteria</taxon>
        <taxon>Rhodocyclales</taxon>
        <taxon>Zoogloeaceae</taxon>
        <taxon>Zoogloea</taxon>
    </lineage>
</organism>
<keyword evidence="2" id="KW-0732">Signal</keyword>
<reference evidence="3 4" key="1">
    <citation type="submission" date="2019-01" db="EMBL/GenBank/DDBJ databases">
        <title>Zoogloea oleivorans genome sequencing and assembly.</title>
        <authorList>
            <person name="Tancsics A."/>
            <person name="Farkas M."/>
            <person name="Kriszt B."/>
            <person name="Maroti G."/>
            <person name="Horvath B."/>
        </authorList>
    </citation>
    <scope>NUCLEOTIDE SEQUENCE [LARGE SCALE GENOMIC DNA]</scope>
    <source>
        <strain evidence="3 4">Buc</strain>
    </source>
</reference>
<accession>A0A6C2CNA5</accession>
<evidence type="ECO:0000313" key="4">
    <source>
        <dbReference type="Proteomes" id="UP000389128"/>
    </source>
</evidence>
<evidence type="ECO:0000256" key="2">
    <source>
        <dbReference type="SAM" id="SignalP"/>
    </source>
</evidence>
<sequence length="152" mass="17415">MKSKTVLAIVLALSLLPGSVAFADGPDRRGQRGDHEQAQRGHDGRGHGQGNQGRWERREQRDYRDYRNQRGNRPPPQAYREDRRGPGAGPQRNFYRGDRLPSEYRHRNYVVNDWRGHRLSPPPRGYHWVQAGGDYVLVAIATGVILQILLNQ</sequence>
<name>A0A6C2CNA5_9RHOO</name>
<dbReference type="Gene3D" id="3.10.450.160">
    <property type="entry name" value="inner membrane protein cigr"/>
    <property type="match status" value="1"/>
</dbReference>
<gene>
    <name evidence="3" type="ORF">ETQ85_16015</name>
</gene>
<keyword evidence="4" id="KW-1185">Reference proteome</keyword>